<sequence length="66" mass="7644">MDKVVLITWLWAKEVGIEQCHSMLGDLIGEVTDHALVDWRQYIRELLVNKLDNAAPMGEQPKRRGR</sequence>
<organism evidence="1 2">
    <name type="scientific">Romanomermis culicivorax</name>
    <name type="common">Nematode worm</name>
    <dbReference type="NCBI Taxonomy" id="13658"/>
    <lineage>
        <taxon>Eukaryota</taxon>
        <taxon>Metazoa</taxon>
        <taxon>Ecdysozoa</taxon>
        <taxon>Nematoda</taxon>
        <taxon>Enoplea</taxon>
        <taxon>Dorylaimia</taxon>
        <taxon>Mermithida</taxon>
        <taxon>Mermithoidea</taxon>
        <taxon>Mermithidae</taxon>
        <taxon>Romanomermis</taxon>
    </lineage>
</organism>
<dbReference type="WBParaSite" id="nRc.2.0.1.t31870-RA">
    <property type="protein sequence ID" value="nRc.2.0.1.t31870-RA"/>
    <property type="gene ID" value="nRc.2.0.1.g31870"/>
</dbReference>
<proteinExistence type="predicted"/>
<protein>
    <submittedName>
        <fullName evidence="2">Uncharacterized protein</fullName>
    </submittedName>
</protein>
<accession>A0A915K0Y2</accession>
<name>A0A915K0Y2_ROMCU</name>
<dbReference type="AlphaFoldDB" id="A0A915K0Y2"/>
<dbReference type="Proteomes" id="UP000887565">
    <property type="component" value="Unplaced"/>
</dbReference>
<evidence type="ECO:0000313" key="1">
    <source>
        <dbReference type="Proteomes" id="UP000887565"/>
    </source>
</evidence>
<evidence type="ECO:0000313" key="2">
    <source>
        <dbReference type="WBParaSite" id="nRc.2.0.1.t31870-RA"/>
    </source>
</evidence>
<reference evidence="2" key="1">
    <citation type="submission" date="2022-11" db="UniProtKB">
        <authorList>
            <consortium name="WormBaseParasite"/>
        </authorList>
    </citation>
    <scope>IDENTIFICATION</scope>
</reference>
<keyword evidence="1" id="KW-1185">Reference proteome</keyword>